<dbReference type="Pfam" id="PF03473">
    <property type="entry name" value="MOSC"/>
    <property type="match status" value="1"/>
</dbReference>
<name>A0A511N6I5_DEIC1</name>
<dbReference type="InterPro" id="IPR005302">
    <property type="entry name" value="MoCF_Sase_C"/>
</dbReference>
<dbReference type="EMBL" id="BJXB01000021">
    <property type="protein sequence ID" value="GEM48470.1"/>
    <property type="molecule type" value="Genomic_DNA"/>
</dbReference>
<dbReference type="AlphaFoldDB" id="A0A511N6I5"/>
<dbReference type="SUPFAM" id="SSF50800">
    <property type="entry name" value="PK beta-barrel domain-like"/>
    <property type="match status" value="1"/>
</dbReference>
<protein>
    <submittedName>
        <fullName evidence="2">Molybdenum cofactor biosysynthesis protein</fullName>
    </submittedName>
</protein>
<dbReference type="GO" id="GO:0030151">
    <property type="term" value="F:molybdenum ion binding"/>
    <property type="evidence" value="ECO:0007669"/>
    <property type="project" value="InterPro"/>
</dbReference>
<dbReference type="OrthoDB" id="1550913at2"/>
<dbReference type="PANTHER" id="PTHR36930:SF1">
    <property type="entry name" value="MOSC DOMAIN-CONTAINING PROTEIN"/>
    <property type="match status" value="1"/>
</dbReference>
<comment type="caution">
    <text evidence="2">The sequence shown here is derived from an EMBL/GenBank/DDBJ whole genome shotgun (WGS) entry which is preliminary data.</text>
</comment>
<dbReference type="PANTHER" id="PTHR36930">
    <property type="entry name" value="METAL-SULFUR CLUSTER BIOSYNTHESIS PROTEINS YUAD-RELATED"/>
    <property type="match status" value="1"/>
</dbReference>
<dbReference type="InterPro" id="IPR011037">
    <property type="entry name" value="Pyrv_Knase-like_insert_dom_sf"/>
</dbReference>
<keyword evidence="3" id="KW-1185">Reference proteome</keyword>
<evidence type="ECO:0000313" key="2">
    <source>
        <dbReference type="EMBL" id="GEM48470.1"/>
    </source>
</evidence>
<evidence type="ECO:0000259" key="1">
    <source>
        <dbReference type="PROSITE" id="PS51340"/>
    </source>
</evidence>
<accession>A0A511N6I5</accession>
<dbReference type="InterPro" id="IPR052716">
    <property type="entry name" value="MOSC_domain"/>
</dbReference>
<proteinExistence type="predicted"/>
<dbReference type="PROSITE" id="PS51340">
    <property type="entry name" value="MOSC"/>
    <property type="match status" value="1"/>
</dbReference>
<evidence type="ECO:0000313" key="3">
    <source>
        <dbReference type="Proteomes" id="UP000321306"/>
    </source>
</evidence>
<dbReference type="Gene3D" id="2.40.33.20">
    <property type="entry name" value="PK beta-barrel domain-like"/>
    <property type="match status" value="1"/>
</dbReference>
<sequence length="174" mass="19094">MLKDLFASQPFTGELIWIGLRPAYRQDLSVVEEVEAITDAGLVGDHTGAQGLKNIQSKGKNPSKRQVTLIQAEHLDVVARLLEKAEIEPELLRRNLVVRGINLHALKKARFRIGEVLFEGTGDCHPCSRMEEVLGPGGYNAMRGHGGITARVLEGGILHLADVVRLETPLEFQG</sequence>
<organism evidence="2 3">
    <name type="scientific">Deinococcus cellulosilyticus (strain DSM 18568 / NBRC 106333 / KACC 11606 / 5516J-15)</name>
    <dbReference type="NCBI Taxonomy" id="1223518"/>
    <lineage>
        <taxon>Bacteria</taxon>
        <taxon>Thermotogati</taxon>
        <taxon>Deinococcota</taxon>
        <taxon>Deinococci</taxon>
        <taxon>Deinococcales</taxon>
        <taxon>Deinococcaceae</taxon>
        <taxon>Deinococcus</taxon>
    </lineage>
</organism>
<dbReference type="GO" id="GO:0030170">
    <property type="term" value="F:pyridoxal phosphate binding"/>
    <property type="evidence" value="ECO:0007669"/>
    <property type="project" value="InterPro"/>
</dbReference>
<gene>
    <name evidence="2" type="ORF">DC3_41050</name>
</gene>
<reference evidence="2 3" key="1">
    <citation type="submission" date="2019-07" db="EMBL/GenBank/DDBJ databases">
        <title>Whole genome shotgun sequence of Deinococcus cellulosilyticus NBRC 106333.</title>
        <authorList>
            <person name="Hosoyama A."/>
            <person name="Uohara A."/>
            <person name="Ohji S."/>
            <person name="Ichikawa N."/>
        </authorList>
    </citation>
    <scope>NUCLEOTIDE SEQUENCE [LARGE SCALE GENOMIC DNA]</scope>
    <source>
        <strain evidence="2 3">NBRC 106333</strain>
    </source>
</reference>
<dbReference type="Proteomes" id="UP000321306">
    <property type="component" value="Unassembled WGS sequence"/>
</dbReference>
<dbReference type="RefSeq" id="WP_146887562.1">
    <property type="nucleotide sequence ID" value="NZ_BJXB01000021.1"/>
</dbReference>
<dbReference type="GO" id="GO:0003824">
    <property type="term" value="F:catalytic activity"/>
    <property type="evidence" value="ECO:0007669"/>
    <property type="project" value="InterPro"/>
</dbReference>
<feature type="domain" description="MOSC" evidence="1">
    <location>
        <begin position="28"/>
        <end position="167"/>
    </location>
</feature>